<dbReference type="AlphaFoldDB" id="A0A0F9A478"/>
<dbReference type="EMBL" id="LAZR01059827">
    <property type="protein sequence ID" value="KKK66971.1"/>
    <property type="molecule type" value="Genomic_DNA"/>
</dbReference>
<reference evidence="1" key="1">
    <citation type="journal article" date="2015" name="Nature">
        <title>Complex archaea that bridge the gap between prokaryotes and eukaryotes.</title>
        <authorList>
            <person name="Spang A."/>
            <person name="Saw J.H."/>
            <person name="Jorgensen S.L."/>
            <person name="Zaremba-Niedzwiedzka K."/>
            <person name="Martijn J."/>
            <person name="Lind A.E."/>
            <person name="van Eijk R."/>
            <person name="Schleper C."/>
            <person name="Guy L."/>
            <person name="Ettema T.J."/>
        </authorList>
    </citation>
    <scope>NUCLEOTIDE SEQUENCE</scope>
</reference>
<organism evidence="1">
    <name type="scientific">marine sediment metagenome</name>
    <dbReference type="NCBI Taxonomy" id="412755"/>
    <lineage>
        <taxon>unclassified sequences</taxon>
        <taxon>metagenomes</taxon>
        <taxon>ecological metagenomes</taxon>
    </lineage>
</organism>
<name>A0A0F9A478_9ZZZZ</name>
<comment type="caution">
    <text evidence="1">The sequence shown here is derived from an EMBL/GenBank/DDBJ whole genome shotgun (WGS) entry which is preliminary data.</text>
</comment>
<sequence length="83" mass="9202">MVALTDGDRFALWADYMRVNDEETSLIKPELRAAVDATDDWIEANKASFNSALPLPARTSLTARQKARLFMAVAGRKFEVSLG</sequence>
<accession>A0A0F9A478</accession>
<proteinExistence type="predicted"/>
<evidence type="ECO:0000313" key="1">
    <source>
        <dbReference type="EMBL" id="KKK66971.1"/>
    </source>
</evidence>
<gene>
    <name evidence="1" type="ORF">LCGC14_2958740</name>
</gene>
<protein>
    <submittedName>
        <fullName evidence="1">Uncharacterized protein</fullName>
    </submittedName>
</protein>